<dbReference type="EMBL" id="GBRH01252301">
    <property type="protein sequence ID" value="JAD45594.1"/>
    <property type="molecule type" value="Transcribed_RNA"/>
</dbReference>
<reference evidence="1" key="2">
    <citation type="journal article" date="2015" name="Data Brief">
        <title>Shoot transcriptome of the giant reed, Arundo donax.</title>
        <authorList>
            <person name="Barrero R.A."/>
            <person name="Guerrero F.D."/>
            <person name="Moolhuijzen P."/>
            <person name="Goolsby J.A."/>
            <person name="Tidwell J."/>
            <person name="Bellgard S.E."/>
            <person name="Bellgard M.I."/>
        </authorList>
    </citation>
    <scope>NUCLEOTIDE SEQUENCE</scope>
    <source>
        <tissue evidence="1">Shoot tissue taken approximately 20 cm above the soil surface</tissue>
    </source>
</reference>
<name>A0A0A9A1V9_ARUDO</name>
<reference evidence="1" key="1">
    <citation type="submission" date="2014-09" db="EMBL/GenBank/DDBJ databases">
        <authorList>
            <person name="Magalhaes I.L.F."/>
            <person name="Oliveira U."/>
            <person name="Santos F.R."/>
            <person name="Vidigal T.H.D.A."/>
            <person name="Brescovit A.D."/>
            <person name="Santos A.J."/>
        </authorList>
    </citation>
    <scope>NUCLEOTIDE SEQUENCE</scope>
    <source>
        <tissue evidence="1">Shoot tissue taken approximately 20 cm above the soil surface</tissue>
    </source>
</reference>
<evidence type="ECO:0000313" key="1">
    <source>
        <dbReference type="EMBL" id="JAD45594.1"/>
    </source>
</evidence>
<accession>A0A0A9A1V9</accession>
<organism evidence="1">
    <name type="scientific">Arundo donax</name>
    <name type="common">Giant reed</name>
    <name type="synonym">Donax arundinaceus</name>
    <dbReference type="NCBI Taxonomy" id="35708"/>
    <lineage>
        <taxon>Eukaryota</taxon>
        <taxon>Viridiplantae</taxon>
        <taxon>Streptophyta</taxon>
        <taxon>Embryophyta</taxon>
        <taxon>Tracheophyta</taxon>
        <taxon>Spermatophyta</taxon>
        <taxon>Magnoliopsida</taxon>
        <taxon>Liliopsida</taxon>
        <taxon>Poales</taxon>
        <taxon>Poaceae</taxon>
        <taxon>PACMAD clade</taxon>
        <taxon>Arundinoideae</taxon>
        <taxon>Arundineae</taxon>
        <taxon>Arundo</taxon>
    </lineage>
</organism>
<protein>
    <submittedName>
        <fullName evidence="1">Uncharacterized protein</fullName>
    </submittedName>
</protein>
<proteinExistence type="predicted"/>
<dbReference type="AlphaFoldDB" id="A0A0A9A1V9"/>
<sequence length="33" mass="3969">MNYFLKLWLIGVFRYLPDTVAMYHLPFKLSSCT</sequence>